<dbReference type="PANTHER" id="PTHR21090">
    <property type="entry name" value="AROM/DEHYDROQUINATE SYNTHASE"/>
    <property type="match status" value="1"/>
</dbReference>
<dbReference type="CDD" id="cd01556">
    <property type="entry name" value="EPSP_synthase"/>
    <property type="match status" value="1"/>
</dbReference>
<dbReference type="RefSeq" id="WP_338209380.1">
    <property type="nucleotide sequence ID" value="NZ_JAYMFF010000006.1"/>
</dbReference>
<proteinExistence type="inferred from homology"/>
<dbReference type="InterPro" id="IPR023193">
    <property type="entry name" value="EPSP_synthase_CS"/>
</dbReference>
<comment type="similarity">
    <text evidence="2 7">Belongs to the EPSP synthase family.</text>
</comment>
<keyword evidence="3 7" id="KW-0028">Amino-acid biosynthesis</keyword>
<name>A0ABU6IGL4_9ACTN</name>
<evidence type="ECO:0000313" key="9">
    <source>
        <dbReference type="EMBL" id="MEC4175550.1"/>
    </source>
</evidence>
<feature type="binding site" evidence="7">
    <location>
        <position position="355"/>
    </location>
    <ligand>
        <name>3-phosphoshikimate</name>
        <dbReference type="ChEBI" id="CHEBI:145989"/>
    </ligand>
</feature>
<accession>A0ABU6IGL4</accession>
<feature type="binding site" evidence="7">
    <location>
        <position position="30"/>
    </location>
    <ligand>
        <name>3-phosphoshikimate</name>
        <dbReference type="ChEBI" id="CHEBI:145989"/>
    </ligand>
</feature>
<comment type="subunit">
    <text evidence="7">Monomer.</text>
</comment>
<dbReference type="NCBIfam" id="TIGR01356">
    <property type="entry name" value="aroA"/>
    <property type="match status" value="1"/>
</dbReference>
<comment type="subcellular location">
    <subcellularLocation>
        <location evidence="7">Cytoplasm</location>
    </subcellularLocation>
</comment>
<dbReference type="Proteomes" id="UP001349994">
    <property type="component" value="Unassembled WGS sequence"/>
</dbReference>
<feature type="binding site" evidence="7">
    <location>
        <position position="404"/>
    </location>
    <ligand>
        <name>phosphoenolpyruvate</name>
        <dbReference type="ChEBI" id="CHEBI:58702"/>
    </ligand>
</feature>
<feature type="binding site" evidence="7">
    <location>
        <position position="34"/>
    </location>
    <ligand>
        <name>3-phosphoshikimate</name>
        <dbReference type="ChEBI" id="CHEBI:145989"/>
    </ligand>
</feature>
<dbReference type="InterPro" id="IPR036968">
    <property type="entry name" value="Enolpyruvate_Tfrase_sf"/>
</dbReference>
<keyword evidence="4 7" id="KW-0808">Transferase</keyword>
<dbReference type="EC" id="2.5.1.19" evidence="7"/>
<evidence type="ECO:0000256" key="4">
    <source>
        <dbReference type="ARBA" id="ARBA00022679"/>
    </source>
</evidence>
<comment type="caution">
    <text evidence="7">Lacks conserved residue(s) required for the propagation of feature annotation.</text>
</comment>
<feature type="active site" description="Proton acceptor" evidence="7">
    <location>
        <position position="328"/>
    </location>
</feature>
<evidence type="ECO:0000256" key="5">
    <source>
        <dbReference type="ARBA" id="ARBA00023141"/>
    </source>
</evidence>
<evidence type="ECO:0000313" key="10">
    <source>
        <dbReference type="Proteomes" id="UP001349994"/>
    </source>
</evidence>
<dbReference type="Gene3D" id="3.65.10.10">
    <property type="entry name" value="Enolpyruvate transferase domain"/>
    <property type="match status" value="2"/>
</dbReference>
<feature type="binding site" evidence="7">
    <location>
        <position position="179"/>
    </location>
    <ligand>
        <name>3-phosphoshikimate</name>
        <dbReference type="ChEBI" id="CHEBI:145989"/>
    </ligand>
</feature>
<dbReference type="InterPro" id="IPR001986">
    <property type="entry name" value="Enolpyruvate_Tfrase_dom"/>
</dbReference>
<dbReference type="HAMAP" id="MF_00210">
    <property type="entry name" value="EPSP_synth"/>
    <property type="match status" value="1"/>
</dbReference>
<dbReference type="SUPFAM" id="SSF55205">
    <property type="entry name" value="EPT/RTPC-like"/>
    <property type="match status" value="1"/>
</dbReference>
<protein>
    <recommendedName>
        <fullName evidence="7">3-phosphoshikimate 1-carboxyvinyltransferase</fullName>
        <ecNumber evidence="7">2.5.1.19</ecNumber>
    </recommendedName>
    <alternativeName>
        <fullName evidence="7">5-enolpyruvylshikimate-3-phosphate synthase</fullName>
        <shortName evidence="7">EPSP synthase</shortName>
        <shortName evidence="7">EPSPS</shortName>
    </alternativeName>
</protein>
<reference evidence="9 10" key="1">
    <citation type="submission" date="2024-01" db="EMBL/GenBank/DDBJ databases">
        <title>novel species in genus Adlercreutzia.</title>
        <authorList>
            <person name="Liu X."/>
        </authorList>
    </citation>
    <scope>NUCLEOTIDE SEQUENCE [LARGE SCALE GENOMIC DNA]</scope>
    <source>
        <strain evidence="9 10">R7</strain>
    </source>
</reference>
<feature type="binding site" evidence="7">
    <location>
        <position position="106"/>
    </location>
    <ligand>
        <name>phosphoenolpyruvate</name>
        <dbReference type="ChEBI" id="CHEBI:58702"/>
    </ligand>
</feature>
<comment type="function">
    <text evidence="7">Catalyzes the transfer of the enolpyruvyl moiety of phosphoenolpyruvate (PEP) to the 5-hydroxyl of shikimate-3-phosphate (S3P) to produce enolpyruvyl shikimate-3-phosphate and inorganic phosphate.</text>
</comment>
<comment type="catalytic activity">
    <reaction evidence="6">
        <text>3-phosphoshikimate + phosphoenolpyruvate = 5-O-(1-carboxyvinyl)-3-phosphoshikimate + phosphate</text>
        <dbReference type="Rhea" id="RHEA:21256"/>
        <dbReference type="ChEBI" id="CHEBI:43474"/>
        <dbReference type="ChEBI" id="CHEBI:57701"/>
        <dbReference type="ChEBI" id="CHEBI:58702"/>
        <dbReference type="ChEBI" id="CHEBI:145989"/>
        <dbReference type="EC" id="2.5.1.19"/>
    </reaction>
    <physiologicalReaction direction="left-to-right" evidence="6">
        <dbReference type="Rhea" id="RHEA:21257"/>
    </physiologicalReaction>
</comment>
<feature type="binding site" evidence="7">
    <location>
        <position position="181"/>
    </location>
    <ligand>
        <name>phosphoenolpyruvate</name>
        <dbReference type="ChEBI" id="CHEBI:58702"/>
    </ligand>
</feature>
<evidence type="ECO:0000256" key="3">
    <source>
        <dbReference type="ARBA" id="ARBA00022605"/>
    </source>
</evidence>
<feature type="binding site" evidence="7">
    <location>
        <position position="29"/>
    </location>
    <ligand>
        <name>phosphoenolpyruvate</name>
        <dbReference type="ChEBI" id="CHEBI:58702"/>
    </ligand>
</feature>
<evidence type="ECO:0000256" key="6">
    <source>
        <dbReference type="ARBA" id="ARBA00044633"/>
    </source>
</evidence>
<feature type="binding site" evidence="7">
    <location>
        <position position="134"/>
    </location>
    <ligand>
        <name>phosphoenolpyruvate</name>
        <dbReference type="ChEBI" id="CHEBI:58702"/>
    </ligand>
</feature>
<feature type="domain" description="Enolpyruvate transferase" evidence="8">
    <location>
        <begin position="17"/>
        <end position="438"/>
    </location>
</feature>
<evidence type="ECO:0000259" key="8">
    <source>
        <dbReference type="Pfam" id="PF00275"/>
    </source>
</evidence>
<dbReference type="InterPro" id="IPR006264">
    <property type="entry name" value="EPSP_synthase"/>
</dbReference>
<gene>
    <name evidence="7 9" type="primary">aroA</name>
    <name evidence="9" type="ORF">VIN30_03705</name>
</gene>
<dbReference type="GO" id="GO:0003866">
    <property type="term" value="F:3-phosphoshikimate 1-carboxyvinyltransferase activity"/>
    <property type="evidence" value="ECO:0007669"/>
    <property type="project" value="UniProtKB-EC"/>
</dbReference>
<evidence type="ECO:0000256" key="7">
    <source>
        <dbReference type="HAMAP-Rule" id="MF_00210"/>
    </source>
</evidence>
<sequence>MSTENLPPYTVIEPLGGALSGACHVPGDKSISHRAVLFSAMAAGTSHVEGVLDSEDVRASIRAVEALGASVDLRRQADGTLAGTVTGWGAEGPRQPDAPIDCGNSGTTARLLMGIVAPWDISVTITGDASLQKRPMRRIVAPLAKMGASFEPETPETLPITVHGTRRLRPIEYASPMASAQLKTAVLLAGTFADGTTTVTEPAPSRNHTELMLPEFNVPTTAGTRVAGVEGPAEMLASDVVVPGDPSSAAFIAAAALLIPGSAVRIENVSLNPARIGFVRTLERMGASIEESYRGAEGKEPRGTLSVQYTPVLRGCEVPSQHIASVIDEIPVLALVAAHARGITVFHEVGELRVKESDRLAAIIEGLAQLGVDAWEEGDDLFIEGNPDLTVPEGLVFNSHGDHRLAMTWALVGACGRVPVSVTDFTCVAVSYPDFLADLKELVK</sequence>
<dbReference type="PANTHER" id="PTHR21090:SF5">
    <property type="entry name" value="PENTAFUNCTIONAL AROM POLYPEPTIDE"/>
    <property type="match status" value="1"/>
</dbReference>
<keyword evidence="5 7" id="KW-0057">Aromatic amino acid biosynthesis</keyword>
<comment type="pathway">
    <text evidence="1 7">Metabolic intermediate biosynthesis; chorismate biosynthesis; chorismate from D-erythrose 4-phosphate and phosphoenolpyruvate: step 6/7.</text>
</comment>
<dbReference type="Pfam" id="PF00275">
    <property type="entry name" value="EPSP_synthase"/>
    <property type="match status" value="1"/>
</dbReference>
<feature type="binding site" evidence="7">
    <location>
        <position position="328"/>
    </location>
    <ligand>
        <name>3-phosphoshikimate</name>
        <dbReference type="ChEBI" id="CHEBI:145989"/>
    </ligand>
</feature>
<organism evidence="9 10">
    <name type="scientific">Adlercreutzia wanghongyangiae</name>
    <dbReference type="NCBI Taxonomy" id="3111451"/>
    <lineage>
        <taxon>Bacteria</taxon>
        <taxon>Bacillati</taxon>
        <taxon>Actinomycetota</taxon>
        <taxon>Coriobacteriia</taxon>
        <taxon>Eggerthellales</taxon>
        <taxon>Eggerthellaceae</taxon>
        <taxon>Adlercreutzia</taxon>
    </lineage>
</organism>
<evidence type="ECO:0000256" key="1">
    <source>
        <dbReference type="ARBA" id="ARBA00004811"/>
    </source>
</evidence>
<keyword evidence="10" id="KW-1185">Reference proteome</keyword>
<dbReference type="PROSITE" id="PS00104">
    <property type="entry name" value="EPSP_SYNTHASE_1"/>
    <property type="match status" value="1"/>
</dbReference>
<comment type="caution">
    <text evidence="9">The sequence shown here is derived from an EMBL/GenBank/DDBJ whole genome shotgun (WGS) entry which is preliminary data.</text>
</comment>
<feature type="binding site" evidence="7">
    <location>
        <position position="359"/>
    </location>
    <ligand>
        <name>phosphoenolpyruvate</name>
        <dbReference type="ChEBI" id="CHEBI:58702"/>
    </ligand>
</feature>
<dbReference type="PIRSF" id="PIRSF000505">
    <property type="entry name" value="EPSPS"/>
    <property type="match status" value="1"/>
</dbReference>
<evidence type="ECO:0000256" key="2">
    <source>
        <dbReference type="ARBA" id="ARBA00009948"/>
    </source>
</evidence>
<keyword evidence="7" id="KW-0963">Cytoplasm</keyword>
<dbReference type="EMBL" id="JAYMFF010000006">
    <property type="protein sequence ID" value="MEC4175550.1"/>
    <property type="molecule type" value="Genomic_DNA"/>
</dbReference>
<dbReference type="InterPro" id="IPR013792">
    <property type="entry name" value="RNA3'P_cycl/enolpyr_Trfase_a/b"/>
</dbReference>
<feature type="binding site" evidence="7">
    <location>
        <position position="181"/>
    </location>
    <ligand>
        <name>3-phosphoshikimate</name>
        <dbReference type="ChEBI" id="CHEBI:145989"/>
    </ligand>
</feature>
<feature type="binding site" evidence="7">
    <location>
        <position position="29"/>
    </location>
    <ligand>
        <name>3-phosphoshikimate</name>
        <dbReference type="ChEBI" id="CHEBI:145989"/>
    </ligand>
</feature>
<dbReference type="PROSITE" id="PS00885">
    <property type="entry name" value="EPSP_SYNTHASE_2"/>
    <property type="match status" value="1"/>
</dbReference>